<dbReference type="PANTHER" id="PTHR35400">
    <property type="entry name" value="SLR1083 PROTEIN"/>
    <property type="match status" value="1"/>
</dbReference>
<dbReference type="Gene3D" id="3.90.1570.10">
    <property type="entry name" value="tt1808, chain A"/>
    <property type="match status" value="1"/>
</dbReference>
<organism evidence="2 3">
    <name type="scientific">Roseisolibacter agri</name>
    <dbReference type="NCBI Taxonomy" id="2014610"/>
    <lineage>
        <taxon>Bacteria</taxon>
        <taxon>Pseudomonadati</taxon>
        <taxon>Gemmatimonadota</taxon>
        <taxon>Gemmatimonadia</taxon>
        <taxon>Gemmatimonadales</taxon>
        <taxon>Gemmatimonadaceae</taxon>
        <taxon>Roseisolibacter</taxon>
    </lineage>
</organism>
<evidence type="ECO:0000313" key="3">
    <source>
        <dbReference type="Proteomes" id="UP001161325"/>
    </source>
</evidence>
<gene>
    <name evidence="2" type="ORF">rosag_49090</name>
</gene>
<dbReference type="SUPFAM" id="SSF52980">
    <property type="entry name" value="Restriction endonuclease-like"/>
    <property type="match status" value="1"/>
</dbReference>
<reference evidence="2" key="1">
    <citation type="submission" date="2022-08" db="EMBL/GenBank/DDBJ databases">
        <title>Draft genome sequencing of Roseisolibacter agri AW1220.</title>
        <authorList>
            <person name="Tobiishi Y."/>
            <person name="Tonouchi A."/>
        </authorList>
    </citation>
    <scope>NUCLEOTIDE SEQUENCE</scope>
    <source>
        <strain evidence="2">AW1220</strain>
    </source>
</reference>
<evidence type="ECO:0000313" key="2">
    <source>
        <dbReference type="EMBL" id="GLC28396.1"/>
    </source>
</evidence>
<comment type="caution">
    <text evidence="2">The sequence shown here is derived from an EMBL/GenBank/DDBJ whole genome shotgun (WGS) entry which is preliminary data.</text>
</comment>
<dbReference type="InterPro" id="IPR008538">
    <property type="entry name" value="Uma2"/>
</dbReference>
<dbReference type="PANTHER" id="PTHR35400:SF3">
    <property type="entry name" value="SLL1072 PROTEIN"/>
    <property type="match status" value="1"/>
</dbReference>
<dbReference type="InterPro" id="IPR012296">
    <property type="entry name" value="Nuclease_put_TT1808"/>
</dbReference>
<dbReference type="AlphaFoldDB" id="A0AA37QEK9"/>
<feature type="domain" description="Putative restriction endonuclease" evidence="1">
    <location>
        <begin position="21"/>
        <end position="158"/>
    </location>
</feature>
<protein>
    <recommendedName>
        <fullName evidence="1">Putative restriction endonuclease domain-containing protein</fullName>
    </recommendedName>
</protein>
<accession>A0AA37QEK9</accession>
<dbReference type="EMBL" id="BRXS01000009">
    <property type="protein sequence ID" value="GLC28396.1"/>
    <property type="molecule type" value="Genomic_DNA"/>
</dbReference>
<keyword evidence="3" id="KW-1185">Reference proteome</keyword>
<dbReference type="Proteomes" id="UP001161325">
    <property type="component" value="Unassembled WGS sequence"/>
</dbReference>
<dbReference type="Pfam" id="PF05685">
    <property type="entry name" value="Uma2"/>
    <property type="match status" value="1"/>
</dbReference>
<name>A0AA37QEK9_9BACT</name>
<sequence length="204" mass="23291">MGMSTPTAPGPRRWTADEARALQDESRPWPRYECIDGALLVTPAPRPAHYYAQMALYERVRAYVHAQRLGEAYVPPTDVTLEPDTTVQPDLYVVPDWPPRRLRAWSDITTLLLAVEVLSPSTARHDRLVKRRFYARMGVPEYWIVDTDTRLVERSYPDGRVAVVGDRLEWLPPGTTEPFVLELEQFFADALGDDDMPNPEGELQ</sequence>
<dbReference type="InterPro" id="IPR011335">
    <property type="entry name" value="Restrct_endonuc-II-like"/>
</dbReference>
<proteinExistence type="predicted"/>
<evidence type="ECO:0000259" key="1">
    <source>
        <dbReference type="Pfam" id="PF05685"/>
    </source>
</evidence>
<dbReference type="CDD" id="cd06260">
    <property type="entry name" value="DUF820-like"/>
    <property type="match status" value="1"/>
</dbReference>